<proteinExistence type="predicted"/>
<keyword evidence="6" id="KW-1185">Reference proteome</keyword>
<dbReference type="PANTHER" id="PTHR34987">
    <property type="entry name" value="C, PUTATIVE (AFU_ORTHOLOGUE AFUA_3G02880)-RELATED"/>
    <property type="match status" value="1"/>
</dbReference>
<evidence type="ECO:0000313" key="5">
    <source>
        <dbReference type="Proteomes" id="UP000288843"/>
    </source>
</evidence>
<evidence type="ECO:0000259" key="2">
    <source>
        <dbReference type="Pfam" id="PF21104"/>
    </source>
</evidence>
<feature type="domain" description="Alpha-L-rhamnosidase six-hairpin glycosidase" evidence="1">
    <location>
        <begin position="191"/>
        <end position="518"/>
    </location>
</feature>
<accession>A0A443VJQ6</accession>
<evidence type="ECO:0000313" key="6">
    <source>
        <dbReference type="Proteomes" id="UP001293169"/>
    </source>
</evidence>
<organism evidence="4 5">
    <name type="scientific">Raoultella planticola</name>
    <name type="common">Klebsiella planticola</name>
    <dbReference type="NCBI Taxonomy" id="575"/>
    <lineage>
        <taxon>Bacteria</taxon>
        <taxon>Pseudomonadati</taxon>
        <taxon>Pseudomonadota</taxon>
        <taxon>Gammaproteobacteria</taxon>
        <taxon>Enterobacterales</taxon>
        <taxon>Enterobacteriaceae</taxon>
        <taxon>Klebsiella/Raoultella group</taxon>
        <taxon>Raoultella</taxon>
    </lineage>
</organism>
<dbReference type="InterPro" id="IPR012341">
    <property type="entry name" value="6hp_glycosidase-like_sf"/>
</dbReference>
<dbReference type="Proteomes" id="UP001293169">
    <property type="component" value="Unassembled WGS sequence"/>
</dbReference>
<dbReference type="InterPro" id="IPR049164">
    <property type="entry name" value="Glyco_hydro_78_N"/>
</dbReference>
<evidence type="ECO:0000313" key="4">
    <source>
        <dbReference type="EMBL" id="RWT20736.1"/>
    </source>
</evidence>
<dbReference type="InterPro" id="IPR008928">
    <property type="entry name" value="6-hairpin_glycosidase_sf"/>
</dbReference>
<dbReference type="EMBL" id="QKOX01000020">
    <property type="protein sequence ID" value="RWT20736.1"/>
    <property type="molecule type" value="Genomic_DNA"/>
</dbReference>
<dbReference type="SUPFAM" id="SSF48208">
    <property type="entry name" value="Six-hairpin glycosidases"/>
    <property type="match status" value="1"/>
</dbReference>
<evidence type="ECO:0000313" key="3">
    <source>
        <dbReference type="EMBL" id="MDZ7466015.1"/>
    </source>
</evidence>
<dbReference type="AlphaFoldDB" id="A0A443VJQ6"/>
<dbReference type="InterPro" id="IPR035396">
    <property type="entry name" value="Bac_rhamnosid6H"/>
</dbReference>
<dbReference type="GO" id="GO:0016787">
    <property type="term" value="F:hydrolase activity"/>
    <property type="evidence" value="ECO:0007669"/>
    <property type="project" value="UniProtKB-KW"/>
</dbReference>
<feature type="domain" description="Glycosyl hydrolase family 78 alpha-rhamnosidase N-terminal" evidence="2">
    <location>
        <begin position="37"/>
        <end position="178"/>
    </location>
</feature>
<dbReference type="GO" id="GO:0005975">
    <property type="term" value="P:carbohydrate metabolic process"/>
    <property type="evidence" value="ECO:0007669"/>
    <property type="project" value="InterPro"/>
</dbReference>
<evidence type="ECO:0000259" key="1">
    <source>
        <dbReference type="Pfam" id="PF17389"/>
    </source>
</evidence>
<dbReference type="RefSeq" id="WP_064794253.1">
    <property type="nucleotide sequence ID" value="NZ_BIIS01000025.1"/>
</dbReference>
<dbReference type="Proteomes" id="UP000288843">
    <property type="component" value="Unassembled WGS sequence"/>
</dbReference>
<sequence length="523" mass="59802">MSQAIQRNAQVAMTRHPHFLRTAEALRPVLHSQSRQPMAVIQAHADPEALFGWRGDEVGTLADFSRRELTSGDSAIIDFGSHIVGYLHFTCLSAGSPPDAPAHLQLTFGETLCEVCEPFSDYQGWLSSSWLQQQDLWLDVLPAAIDLPRRYCFRYLKVEVKAVSEKFRLRLNQIQVNAVTSATQTCPPAVTTDPQLQAIDRVAVLTLKNCMQEVFEDGPKRDRRLWLGDLRLQALVNDVTFAHHDLVRRCLYLFAGHTREDGMVSANVFVQPDVLADDTFLFDYSLFFSDILYNYLHSTEDDKTARELWPTARRQIDLALARCEASGLVRDSDDWWVFIDWQASLNKQAAAQGVLIYCLRRAIRLAERFEPERVPDYRARLQQLCAAVQERLWDEKQGFYVSGAQRQVSWASQIWLVLAEVGSAGQRREIMHNLRRHPPAIAMNTPYLRHHYIAALLQCGLREEAIAEIKAYWGAMINYGADTFWEIFDPADPEFSPYGSKLINSYCHAWSCTPAWFIRQYGL</sequence>
<protein>
    <submittedName>
        <fullName evidence="3">Family 78 glycoside hydrolase catalytic domain</fullName>
    </submittedName>
    <submittedName>
        <fullName evidence="4">Sugar hydrolase</fullName>
    </submittedName>
</protein>
<gene>
    <name evidence="4" type="ORF">DN603_18670</name>
    <name evidence="3" type="ORF">U5E74_10125</name>
</gene>
<dbReference type="Pfam" id="PF17389">
    <property type="entry name" value="Bac_rhamnosid6H"/>
    <property type="match status" value="1"/>
</dbReference>
<dbReference type="PANTHER" id="PTHR34987:SF4">
    <property type="entry name" value="ALPHA-L-RHAMNOSIDASE C-TERMINAL DOMAIN-CONTAINING PROTEIN"/>
    <property type="match status" value="1"/>
</dbReference>
<keyword evidence="4" id="KW-0378">Hydrolase</keyword>
<reference evidence="4 5" key="1">
    <citation type="submission" date="2018-06" db="EMBL/GenBank/DDBJ databases">
        <title>Carbapenemase-producing Enterobacteriaceae present in wastewater treatment plant effluent and nearby surface waters in the US.</title>
        <authorList>
            <person name="Mathys D.A."/>
            <person name="Mollenkopf D.F."/>
            <person name="Feicht S.M."/>
            <person name="Adams R.J."/>
            <person name="Albers A.L."/>
            <person name="Stuever D.M."/>
            <person name="Daniels J.B."/>
            <person name="Wittum T.E."/>
        </authorList>
    </citation>
    <scope>NUCLEOTIDE SEQUENCE [LARGE SCALE GENOMIC DNA]</scope>
    <source>
        <strain evidence="4 5">GEO_47_Down_B</strain>
    </source>
</reference>
<reference evidence="3 6" key="2">
    <citation type="submission" date="2023-12" db="EMBL/GenBank/DDBJ databases">
        <title>N/s.</title>
        <authorList>
            <person name="Dale J."/>
        </authorList>
    </citation>
    <scope>NUCLEOTIDE SEQUENCE [LARGE SCALE GENOMIC DNA]</scope>
    <source>
        <strain evidence="3 6">2023EL-01226</strain>
    </source>
</reference>
<dbReference type="Gene3D" id="1.50.10.10">
    <property type="match status" value="1"/>
</dbReference>
<dbReference type="EMBL" id="JAXUDK010000006">
    <property type="protein sequence ID" value="MDZ7466015.1"/>
    <property type="molecule type" value="Genomic_DNA"/>
</dbReference>
<comment type="caution">
    <text evidence="4">The sequence shown here is derived from an EMBL/GenBank/DDBJ whole genome shotgun (WGS) entry which is preliminary data.</text>
</comment>
<name>A0A443VJQ6_RAOPL</name>
<dbReference type="Pfam" id="PF21104">
    <property type="entry name" value="Glyco_hydro_78_N"/>
    <property type="match status" value="1"/>
</dbReference>